<feature type="domain" description="DNA helicase Pif1-like 2B" evidence="10">
    <location>
        <begin position="200"/>
        <end position="242"/>
    </location>
</feature>
<evidence type="ECO:0000256" key="8">
    <source>
        <dbReference type="ARBA" id="ARBA00023235"/>
    </source>
</evidence>
<dbReference type="EMBL" id="MHNZ01000010">
    <property type="protein sequence ID" value="OGZ56695.1"/>
    <property type="molecule type" value="Genomic_DNA"/>
</dbReference>
<proteinExistence type="predicted"/>
<evidence type="ECO:0000313" key="11">
    <source>
        <dbReference type="EMBL" id="OGZ56695.1"/>
    </source>
</evidence>
<dbReference type="InterPro" id="IPR010285">
    <property type="entry name" value="DNA_helicase_pif1-like_DEAD"/>
</dbReference>
<keyword evidence="5" id="KW-0067">ATP-binding</keyword>
<keyword evidence="8" id="KW-0413">Isomerase</keyword>
<feature type="domain" description="DNA helicase Pif1-like DEAD-box helicase" evidence="9">
    <location>
        <begin position="3"/>
        <end position="125"/>
    </location>
</feature>
<dbReference type="Gene3D" id="1.10.10.60">
    <property type="entry name" value="Homeodomain-like"/>
    <property type="match status" value="1"/>
</dbReference>
<dbReference type="AlphaFoldDB" id="A0A1G2H2J9"/>
<dbReference type="Pfam" id="PF05970">
    <property type="entry name" value="PIF1"/>
    <property type="match status" value="1"/>
</dbReference>
<evidence type="ECO:0000256" key="5">
    <source>
        <dbReference type="ARBA" id="ARBA00022840"/>
    </source>
</evidence>
<evidence type="ECO:0000256" key="7">
    <source>
        <dbReference type="ARBA" id="ARBA00023204"/>
    </source>
</evidence>
<keyword evidence="4" id="KW-0347">Helicase</keyword>
<organism evidence="11 12">
    <name type="scientific">Candidatus Ryanbacteria bacterium RIFCSPLOWO2_02_FULL_47_14</name>
    <dbReference type="NCBI Taxonomy" id="1802129"/>
    <lineage>
        <taxon>Bacteria</taxon>
        <taxon>Candidatus Ryaniibacteriota</taxon>
    </lineage>
</organism>
<evidence type="ECO:0000256" key="2">
    <source>
        <dbReference type="ARBA" id="ARBA00022763"/>
    </source>
</evidence>
<keyword evidence="6" id="KW-0238">DNA-binding</keyword>
<keyword evidence="1" id="KW-0547">Nucleotide-binding</keyword>
<dbReference type="PANTHER" id="PTHR47642:SF5">
    <property type="entry name" value="ATP-DEPENDENT DNA HELICASE"/>
    <property type="match status" value="1"/>
</dbReference>
<dbReference type="InterPro" id="IPR027417">
    <property type="entry name" value="P-loop_NTPase"/>
</dbReference>
<name>A0A1G2H2J9_9BACT</name>
<sequence length="458" mass="51774">THIGGMTIHSWSGIGIRRELSEYDLDYLAQKEKLVARIMKTRMLIIDEISMLDARTLFMIELVCRTLRQNDLPFGGIQAVFVGDFFQLPPVSKEGTAAFAFESDAWSRARPIACYLTEQHRQEDEAFLELLAAVRTQSVGDDTRARLLGRVVTSIENIECPKLFSHNVQVDGVNARELKKLSSEEREFRMQAKGSSALVATLKNGCLSPEELALKEGARVMFTKNNFEQGFFNGTLGVVASFSSRGWPVVKTYRGESLEVTPLEWTIEESGRILAKIIQVPLRLAWAITIHKSQGMSLDAALIDLSDAFEYGQGYVALSRVRTLEGLYLLGFNERALEVHPEVFTADKKFRDFSQEAESAFAVIDVKELEKAQEDFIVRSGGKIRRADAPRPKKTTWQERLKKMRTKHPNAYRPWGDADDRELKRLYEEGTPTRGLTEKFGRHPGAIISRLRKLGLVE</sequence>
<evidence type="ECO:0000256" key="1">
    <source>
        <dbReference type="ARBA" id="ARBA00022741"/>
    </source>
</evidence>
<evidence type="ECO:0008006" key="13">
    <source>
        <dbReference type="Google" id="ProtNLM"/>
    </source>
</evidence>
<dbReference type="GO" id="GO:0003678">
    <property type="term" value="F:DNA helicase activity"/>
    <property type="evidence" value="ECO:0007669"/>
    <property type="project" value="InterPro"/>
</dbReference>
<dbReference type="PANTHER" id="PTHR47642">
    <property type="entry name" value="ATP-DEPENDENT DNA HELICASE"/>
    <property type="match status" value="1"/>
</dbReference>
<dbReference type="SUPFAM" id="SSF52540">
    <property type="entry name" value="P-loop containing nucleoside triphosphate hydrolases"/>
    <property type="match status" value="1"/>
</dbReference>
<feature type="non-terminal residue" evidence="11">
    <location>
        <position position="1"/>
    </location>
</feature>
<accession>A0A1G2H2J9</accession>
<dbReference type="GO" id="GO:0000723">
    <property type="term" value="P:telomere maintenance"/>
    <property type="evidence" value="ECO:0007669"/>
    <property type="project" value="InterPro"/>
</dbReference>
<dbReference type="CDD" id="cd18809">
    <property type="entry name" value="SF1_C_RecD"/>
    <property type="match status" value="1"/>
</dbReference>
<evidence type="ECO:0000259" key="9">
    <source>
        <dbReference type="Pfam" id="PF05970"/>
    </source>
</evidence>
<evidence type="ECO:0000259" key="10">
    <source>
        <dbReference type="Pfam" id="PF21530"/>
    </source>
</evidence>
<dbReference type="Gene3D" id="2.30.30.940">
    <property type="match status" value="1"/>
</dbReference>
<keyword evidence="7" id="KW-0234">DNA repair</keyword>
<reference evidence="11 12" key="1">
    <citation type="journal article" date="2016" name="Nat. Commun.">
        <title>Thousands of microbial genomes shed light on interconnected biogeochemical processes in an aquifer system.</title>
        <authorList>
            <person name="Anantharaman K."/>
            <person name="Brown C.T."/>
            <person name="Hug L.A."/>
            <person name="Sharon I."/>
            <person name="Castelle C.J."/>
            <person name="Probst A.J."/>
            <person name="Thomas B.C."/>
            <person name="Singh A."/>
            <person name="Wilkins M.J."/>
            <person name="Karaoz U."/>
            <person name="Brodie E.L."/>
            <person name="Williams K.H."/>
            <person name="Hubbard S.S."/>
            <person name="Banfield J.F."/>
        </authorList>
    </citation>
    <scope>NUCLEOTIDE SEQUENCE [LARGE SCALE GENOMIC DNA]</scope>
</reference>
<comment type="caution">
    <text evidence="11">The sequence shown here is derived from an EMBL/GenBank/DDBJ whole genome shotgun (WGS) entry which is preliminary data.</text>
</comment>
<dbReference type="STRING" id="1802129.A3J04_03000"/>
<dbReference type="InterPro" id="IPR049163">
    <property type="entry name" value="Pif1-like_2B_dom"/>
</dbReference>
<dbReference type="Gene3D" id="3.40.50.300">
    <property type="entry name" value="P-loop containing nucleotide triphosphate hydrolases"/>
    <property type="match status" value="1"/>
</dbReference>
<gene>
    <name evidence="11" type="ORF">A3J04_03000</name>
</gene>
<protein>
    <recommendedName>
        <fullName evidence="13">AAA family ATPase</fullName>
    </recommendedName>
</protein>
<dbReference type="Proteomes" id="UP000177954">
    <property type="component" value="Unassembled WGS sequence"/>
</dbReference>
<evidence type="ECO:0000256" key="4">
    <source>
        <dbReference type="ARBA" id="ARBA00022806"/>
    </source>
</evidence>
<dbReference type="GO" id="GO:0006281">
    <property type="term" value="P:DNA repair"/>
    <property type="evidence" value="ECO:0007669"/>
    <property type="project" value="InterPro"/>
</dbReference>
<evidence type="ECO:0000313" key="12">
    <source>
        <dbReference type="Proteomes" id="UP000177954"/>
    </source>
</evidence>
<dbReference type="InterPro" id="IPR051055">
    <property type="entry name" value="PIF1_helicase"/>
</dbReference>
<keyword evidence="3" id="KW-0378">Hydrolase</keyword>
<evidence type="ECO:0000256" key="3">
    <source>
        <dbReference type="ARBA" id="ARBA00022801"/>
    </source>
</evidence>
<evidence type="ECO:0000256" key="6">
    <source>
        <dbReference type="ARBA" id="ARBA00023125"/>
    </source>
</evidence>
<keyword evidence="2" id="KW-0227">DNA damage</keyword>
<dbReference type="Pfam" id="PF21530">
    <property type="entry name" value="Pif1_2B_dom"/>
    <property type="match status" value="1"/>
</dbReference>